<comment type="similarity">
    <text evidence="2">Belongs to the HAD-like hydrolase superfamily.</text>
</comment>
<comment type="cofactor">
    <cofactor evidence="1">
        <name>Mg(2+)</name>
        <dbReference type="ChEBI" id="CHEBI:18420"/>
    </cofactor>
</comment>
<dbReference type="SFLD" id="SFLDS00003">
    <property type="entry name" value="Haloacid_Dehalogenase"/>
    <property type="match status" value="1"/>
</dbReference>
<dbReference type="EMBL" id="FNBK01000007">
    <property type="protein sequence ID" value="SDF57945.1"/>
    <property type="molecule type" value="Genomic_DNA"/>
</dbReference>
<organism evidence="6 7">
    <name type="scientific">Halorientalis regularis</name>
    <dbReference type="NCBI Taxonomy" id="660518"/>
    <lineage>
        <taxon>Archaea</taxon>
        <taxon>Methanobacteriati</taxon>
        <taxon>Methanobacteriota</taxon>
        <taxon>Stenosarchaea group</taxon>
        <taxon>Halobacteria</taxon>
        <taxon>Halobacteriales</taxon>
        <taxon>Haloarculaceae</taxon>
        <taxon>Halorientalis</taxon>
    </lineage>
</organism>
<evidence type="ECO:0000256" key="3">
    <source>
        <dbReference type="ARBA" id="ARBA00022723"/>
    </source>
</evidence>
<sequence>MPSFDAVVFDLDYTLAVTDRDRQALLDDATERADTHAIERADYLDAHGEVAATETRAPIFERLLTDDTDPEAVATAYRLAIEDALEPVAGVPDLLAALRESYRAGLLTDGPLVAQRGKLGTLGWADLFDAVVITGSLPTGKPDERAFAAICEELSVDPAATVYVGDRPEVDVQGAADAGLATVQVLYPDGPEPHPAADAAVDREELVARLPAILDSL</sequence>
<evidence type="ECO:0000313" key="7">
    <source>
        <dbReference type="Proteomes" id="UP000199076"/>
    </source>
</evidence>
<dbReference type="InterPro" id="IPR023214">
    <property type="entry name" value="HAD_sf"/>
</dbReference>
<keyword evidence="7" id="KW-1185">Reference proteome</keyword>
<reference evidence="7" key="1">
    <citation type="submission" date="2016-10" db="EMBL/GenBank/DDBJ databases">
        <authorList>
            <person name="Varghese N."/>
            <person name="Submissions S."/>
        </authorList>
    </citation>
    <scope>NUCLEOTIDE SEQUENCE [LARGE SCALE GENOMIC DNA]</scope>
    <source>
        <strain evidence="7">IBRC-M 10760</strain>
    </source>
</reference>
<dbReference type="GO" id="GO:0016791">
    <property type="term" value="F:phosphatase activity"/>
    <property type="evidence" value="ECO:0007669"/>
    <property type="project" value="TreeGrafter"/>
</dbReference>
<name>A0A1G7M8B8_9EURY</name>
<dbReference type="Gene3D" id="1.20.120.710">
    <property type="entry name" value="Haloacid dehalogenase hydrolase-like domain"/>
    <property type="match status" value="1"/>
</dbReference>
<dbReference type="PANTHER" id="PTHR46470:SF2">
    <property type="entry name" value="GLYCERALDEHYDE 3-PHOSPHATE PHOSPHATASE"/>
    <property type="match status" value="1"/>
</dbReference>
<evidence type="ECO:0000256" key="5">
    <source>
        <dbReference type="ARBA" id="ARBA00022842"/>
    </source>
</evidence>
<dbReference type="Proteomes" id="UP000199076">
    <property type="component" value="Unassembled WGS sequence"/>
</dbReference>
<evidence type="ECO:0000256" key="2">
    <source>
        <dbReference type="ARBA" id="ARBA00007958"/>
    </source>
</evidence>
<evidence type="ECO:0000256" key="4">
    <source>
        <dbReference type="ARBA" id="ARBA00022801"/>
    </source>
</evidence>
<evidence type="ECO:0000256" key="1">
    <source>
        <dbReference type="ARBA" id="ARBA00001946"/>
    </source>
</evidence>
<proteinExistence type="inferred from homology"/>
<dbReference type="GO" id="GO:0044281">
    <property type="term" value="P:small molecule metabolic process"/>
    <property type="evidence" value="ECO:0007669"/>
    <property type="project" value="UniProtKB-ARBA"/>
</dbReference>
<keyword evidence="3" id="KW-0479">Metal-binding</keyword>
<dbReference type="InterPro" id="IPR051400">
    <property type="entry name" value="HAD-like_hydrolase"/>
</dbReference>
<dbReference type="SUPFAM" id="SSF56784">
    <property type="entry name" value="HAD-like"/>
    <property type="match status" value="1"/>
</dbReference>
<evidence type="ECO:0000313" key="6">
    <source>
        <dbReference type="EMBL" id="SDF57945.1"/>
    </source>
</evidence>
<dbReference type="Pfam" id="PF00702">
    <property type="entry name" value="Hydrolase"/>
    <property type="match status" value="1"/>
</dbReference>
<dbReference type="SFLD" id="SFLDG01129">
    <property type="entry name" value="C1.5:_HAD__Beta-PGM__Phosphata"/>
    <property type="match status" value="1"/>
</dbReference>
<accession>A0A1G7M8B8</accession>
<dbReference type="InterPro" id="IPR036412">
    <property type="entry name" value="HAD-like_sf"/>
</dbReference>
<dbReference type="NCBIfam" id="TIGR01509">
    <property type="entry name" value="HAD-SF-IA-v3"/>
    <property type="match status" value="1"/>
</dbReference>
<keyword evidence="4 6" id="KW-0378">Hydrolase</keyword>
<dbReference type="GO" id="GO:0046872">
    <property type="term" value="F:metal ion binding"/>
    <property type="evidence" value="ECO:0007669"/>
    <property type="project" value="UniProtKB-KW"/>
</dbReference>
<dbReference type="NCBIfam" id="TIGR01549">
    <property type="entry name" value="HAD-SF-IA-v1"/>
    <property type="match status" value="1"/>
</dbReference>
<dbReference type="STRING" id="660518.SAMN05216218_107171"/>
<dbReference type="AlphaFoldDB" id="A0A1G7M8B8"/>
<dbReference type="Gene3D" id="3.40.50.1000">
    <property type="entry name" value="HAD superfamily/HAD-like"/>
    <property type="match status" value="1"/>
</dbReference>
<dbReference type="PANTHER" id="PTHR46470">
    <property type="entry name" value="N-ACYLNEURAMINATE-9-PHOSPHATASE"/>
    <property type="match status" value="1"/>
</dbReference>
<protein>
    <submittedName>
        <fullName evidence="6">Putative hydrolase of the HAD superfamily</fullName>
    </submittedName>
</protein>
<dbReference type="InterPro" id="IPR006439">
    <property type="entry name" value="HAD-SF_hydro_IA"/>
</dbReference>
<keyword evidence="5" id="KW-0460">Magnesium</keyword>
<dbReference type="OrthoDB" id="131325at2157"/>
<gene>
    <name evidence="6" type="ORF">SAMN05216218_107171</name>
</gene>
<dbReference type="RefSeq" id="WP_092691829.1">
    <property type="nucleotide sequence ID" value="NZ_FNBK01000007.1"/>
</dbReference>